<organism evidence="4 5">
    <name type="scientific">Amycolatopsis acidicola</name>
    <dbReference type="NCBI Taxonomy" id="2596893"/>
    <lineage>
        <taxon>Bacteria</taxon>
        <taxon>Bacillati</taxon>
        <taxon>Actinomycetota</taxon>
        <taxon>Actinomycetes</taxon>
        <taxon>Pseudonocardiales</taxon>
        <taxon>Pseudonocardiaceae</taxon>
        <taxon>Amycolatopsis</taxon>
    </lineage>
</organism>
<dbReference type="InterPro" id="IPR003399">
    <property type="entry name" value="Mce/MlaD"/>
</dbReference>
<keyword evidence="5" id="KW-1185">Reference proteome</keyword>
<gene>
    <name evidence="4" type="ORF">FPZ12_039500</name>
</gene>
<keyword evidence="1" id="KW-0472">Membrane</keyword>
<comment type="caution">
    <text evidence="4">The sequence shown here is derived from an EMBL/GenBank/DDBJ whole genome shotgun (WGS) entry which is preliminary data.</text>
</comment>
<feature type="transmembrane region" description="Helical" evidence="1">
    <location>
        <begin position="12"/>
        <end position="30"/>
    </location>
</feature>
<dbReference type="PANTHER" id="PTHR33371">
    <property type="entry name" value="INTERMEMBRANE PHOSPHOLIPID TRANSPORT SYSTEM BINDING PROTEIN MLAD-RELATED"/>
    <property type="match status" value="1"/>
</dbReference>
<dbReference type="EMBL" id="VMNW02000105">
    <property type="protein sequence ID" value="KAA9151158.1"/>
    <property type="molecule type" value="Genomic_DNA"/>
</dbReference>
<evidence type="ECO:0000313" key="4">
    <source>
        <dbReference type="EMBL" id="KAA9151158.1"/>
    </source>
</evidence>
<dbReference type="AlphaFoldDB" id="A0A5N0UQW8"/>
<evidence type="ECO:0000256" key="1">
    <source>
        <dbReference type="SAM" id="Phobius"/>
    </source>
</evidence>
<keyword evidence="1" id="KW-1133">Transmembrane helix</keyword>
<dbReference type="Pfam" id="PF11887">
    <property type="entry name" value="Mce4_CUP1"/>
    <property type="match status" value="1"/>
</dbReference>
<protein>
    <submittedName>
        <fullName evidence="4">MCE family protein</fullName>
    </submittedName>
</protein>
<sequence>MRRSLIVTGLKLTVFVVVSVLAGVMVVNTLTKPLPGRNTEYSGVFTDAAGLVTGADVLMGGVRVGRVDEVRIEDGRALVTFAVEDGQPVPADARLAIRYADLLGGRTLTVLPGAPGSPELAPGAVIPLERTQPAIDLTLLLNGFRPLFESIQPAQVNQLAGEIIGIFQGQGGTVADLLTHTVSLTQDLASRRQVLSGVLSNLNSLVDFTLTHRADFQQLIESLNTLVTGLAEDRGQLADAIDAGTALANTLSEAVDKVHPEIQPLLNSLTAATGTVTRNENALSDALSRAPALLANLDRTLDYGSWVNIYVCNLQLDTGLLGQVNLDGGPHSEVCR</sequence>
<keyword evidence="1" id="KW-0812">Transmembrane</keyword>
<dbReference type="InterPro" id="IPR024516">
    <property type="entry name" value="Mce_C"/>
</dbReference>
<dbReference type="GO" id="GO:0005576">
    <property type="term" value="C:extracellular region"/>
    <property type="evidence" value="ECO:0007669"/>
    <property type="project" value="TreeGrafter"/>
</dbReference>
<dbReference type="RefSeq" id="WP_144756093.1">
    <property type="nucleotide sequence ID" value="NZ_VMNW02000105.1"/>
</dbReference>
<reference evidence="4" key="1">
    <citation type="submission" date="2019-09" db="EMBL/GenBank/DDBJ databases">
        <authorList>
            <person name="Teo W.F.A."/>
            <person name="Duangmal K."/>
        </authorList>
    </citation>
    <scope>NUCLEOTIDE SEQUENCE [LARGE SCALE GENOMIC DNA]</scope>
    <source>
        <strain evidence="4">K81G1</strain>
    </source>
</reference>
<dbReference type="InterPro" id="IPR052336">
    <property type="entry name" value="MlaD_Phospholipid_Transporter"/>
</dbReference>
<dbReference type="OrthoDB" id="338143at2"/>
<feature type="domain" description="Mammalian cell entry C-terminal" evidence="3">
    <location>
        <begin position="119"/>
        <end position="290"/>
    </location>
</feature>
<dbReference type="PANTHER" id="PTHR33371:SF17">
    <property type="entry name" value="MCE-FAMILY PROTEIN MCE1B"/>
    <property type="match status" value="1"/>
</dbReference>
<proteinExistence type="predicted"/>
<feature type="domain" description="Mce/MlaD" evidence="2">
    <location>
        <begin position="39"/>
        <end position="113"/>
    </location>
</feature>
<dbReference type="Pfam" id="PF02470">
    <property type="entry name" value="MlaD"/>
    <property type="match status" value="1"/>
</dbReference>
<dbReference type="NCBIfam" id="TIGR00996">
    <property type="entry name" value="Mtu_fam_mce"/>
    <property type="match status" value="1"/>
</dbReference>
<accession>A0A5N0UQW8</accession>
<name>A0A5N0UQW8_9PSEU</name>
<evidence type="ECO:0000313" key="5">
    <source>
        <dbReference type="Proteomes" id="UP000319769"/>
    </source>
</evidence>
<evidence type="ECO:0000259" key="2">
    <source>
        <dbReference type="Pfam" id="PF02470"/>
    </source>
</evidence>
<dbReference type="Proteomes" id="UP000319769">
    <property type="component" value="Unassembled WGS sequence"/>
</dbReference>
<dbReference type="InterPro" id="IPR005693">
    <property type="entry name" value="Mce"/>
</dbReference>
<dbReference type="GO" id="GO:0051701">
    <property type="term" value="P:biological process involved in interaction with host"/>
    <property type="evidence" value="ECO:0007669"/>
    <property type="project" value="TreeGrafter"/>
</dbReference>
<evidence type="ECO:0000259" key="3">
    <source>
        <dbReference type="Pfam" id="PF11887"/>
    </source>
</evidence>